<accession>A0A177B4W1</accession>
<evidence type="ECO:0000313" key="2">
    <source>
        <dbReference type="EMBL" id="OAF69308.1"/>
    </source>
</evidence>
<protein>
    <recommendedName>
        <fullName evidence="4">LisH domain-containing protein</fullName>
    </recommendedName>
</protein>
<feature type="compositionally biased region" description="Polar residues" evidence="1">
    <location>
        <begin position="383"/>
        <end position="394"/>
    </location>
</feature>
<name>A0A177B4W1_9BILA</name>
<feature type="compositionally biased region" description="Acidic residues" evidence="1">
    <location>
        <begin position="371"/>
        <end position="381"/>
    </location>
</feature>
<evidence type="ECO:0000256" key="1">
    <source>
        <dbReference type="SAM" id="MobiDB-lite"/>
    </source>
</evidence>
<gene>
    <name evidence="2" type="ORF">A3Q56_02978</name>
</gene>
<dbReference type="EMBL" id="LWCA01000303">
    <property type="protein sequence ID" value="OAF69308.1"/>
    <property type="molecule type" value="Genomic_DNA"/>
</dbReference>
<reference evidence="2 3" key="1">
    <citation type="submission" date="2016-04" db="EMBL/GenBank/DDBJ databases">
        <title>The genome of Intoshia linei affirms orthonectids as highly simplified spiralians.</title>
        <authorList>
            <person name="Mikhailov K.V."/>
            <person name="Slusarev G.S."/>
            <person name="Nikitin M.A."/>
            <person name="Logacheva M.D."/>
            <person name="Penin A."/>
            <person name="Aleoshin V."/>
            <person name="Panchin Y.V."/>
        </authorList>
    </citation>
    <scope>NUCLEOTIDE SEQUENCE [LARGE SCALE GENOMIC DNA]</scope>
    <source>
        <strain evidence="2">Intl2013</strain>
        <tissue evidence="2">Whole animal</tissue>
    </source>
</reference>
<dbReference type="AlphaFoldDB" id="A0A177B4W1"/>
<proteinExistence type="predicted"/>
<organism evidence="2 3">
    <name type="scientific">Intoshia linei</name>
    <dbReference type="NCBI Taxonomy" id="1819745"/>
    <lineage>
        <taxon>Eukaryota</taxon>
        <taxon>Metazoa</taxon>
        <taxon>Spiralia</taxon>
        <taxon>Lophotrochozoa</taxon>
        <taxon>Mesozoa</taxon>
        <taxon>Orthonectida</taxon>
        <taxon>Rhopaluridae</taxon>
        <taxon>Intoshia</taxon>
    </lineage>
</organism>
<dbReference type="Gene3D" id="1.20.960.40">
    <property type="match status" value="1"/>
</dbReference>
<dbReference type="Proteomes" id="UP000078046">
    <property type="component" value="Unassembled WGS sequence"/>
</dbReference>
<sequence length="401" mass="47128">MSQHDDDEDSLDNLVFSYLNKNGKLNELKKNLRYDIFNAIENPDNKYDTESNDTIQNRDIRIHNVSNGQLLVGLVNDFLISMKFCSTHCLYKTDVQYNLGPKREEIKRQLNIDEGNYQDLYSEPLLAAIVDKYLKLTCNENAFDKENFNTRLSISRADQFLKKYFNGVESTNNINTDMNFRQTLQAMHYYKKGAENLDYINFDDAFNLFSKKFPSISEYDLREIMNHDMEGCETSLDLILEKKLNFKCYLKIYQSLVTIYQKRRLTLTYATNERDLNSMLDSLNMTKTETTNTYNNIKRRSQLYEEKIGKVFLLKNMNIDKENNITSDEYSNKLSNNQFDTLTSRRKFNNIDNILDKELKSIEYTNYTDSETEISENDMEEFSGQNSDLDSNVVYSEIPDS</sequence>
<evidence type="ECO:0000313" key="3">
    <source>
        <dbReference type="Proteomes" id="UP000078046"/>
    </source>
</evidence>
<feature type="region of interest" description="Disordered" evidence="1">
    <location>
        <begin position="371"/>
        <end position="401"/>
    </location>
</feature>
<evidence type="ECO:0008006" key="4">
    <source>
        <dbReference type="Google" id="ProtNLM"/>
    </source>
</evidence>
<keyword evidence="3" id="KW-1185">Reference proteome</keyword>
<comment type="caution">
    <text evidence="2">The sequence shown here is derived from an EMBL/GenBank/DDBJ whole genome shotgun (WGS) entry which is preliminary data.</text>
</comment>